<reference evidence="4 5" key="1">
    <citation type="submission" date="2016-08" db="EMBL/GenBank/DDBJ databases">
        <title>Novel Firmicute Genomes.</title>
        <authorList>
            <person name="Poppleton D.I."/>
            <person name="Gribaldo S."/>
        </authorList>
    </citation>
    <scope>NUCLEOTIDE SEQUENCE [LARGE SCALE GENOMIC DNA]</scope>
    <source>
        <strain evidence="4 5">RAOx-1</strain>
    </source>
</reference>
<evidence type="ECO:0000313" key="5">
    <source>
        <dbReference type="Proteomes" id="UP000284219"/>
    </source>
</evidence>
<organism evidence="4 5">
    <name type="scientific">Ammoniphilus oxalaticus</name>
    <dbReference type="NCBI Taxonomy" id="66863"/>
    <lineage>
        <taxon>Bacteria</taxon>
        <taxon>Bacillati</taxon>
        <taxon>Bacillota</taxon>
        <taxon>Bacilli</taxon>
        <taxon>Bacillales</taxon>
        <taxon>Paenibacillaceae</taxon>
        <taxon>Aneurinibacillus group</taxon>
        <taxon>Ammoniphilus</taxon>
    </lineage>
</organism>
<feature type="region of interest" description="Disordered" evidence="1">
    <location>
        <begin position="341"/>
        <end position="381"/>
    </location>
</feature>
<dbReference type="SUPFAM" id="SSF56112">
    <property type="entry name" value="Protein kinase-like (PK-like)"/>
    <property type="match status" value="1"/>
</dbReference>
<dbReference type="InterPro" id="IPR011009">
    <property type="entry name" value="Kinase-like_dom_sf"/>
</dbReference>
<dbReference type="PROSITE" id="PS51178">
    <property type="entry name" value="PASTA"/>
    <property type="match status" value="1"/>
</dbReference>
<feature type="compositionally biased region" description="Basic and acidic residues" evidence="1">
    <location>
        <begin position="361"/>
        <end position="373"/>
    </location>
</feature>
<dbReference type="Pfam" id="PF03793">
    <property type="entry name" value="PASTA"/>
    <property type="match status" value="1"/>
</dbReference>
<evidence type="ECO:0000259" key="3">
    <source>
        <dbReference type="PROSITE" id="PS51178"/>
    </source>
</evidence>
<gene>
    <name evidence="4" type="ORF">BEP19_08400</name>
</gene>
<keyword evidence="2" id="KW-0472">Membrane</keyword>
<dbReference type="Proteomes" id="UP000284219">
    <property type="component" value="Unassembled WGS sequence"/>
</dbReference>
<keyword evidence="2" id="KW-0812">Transmembrane</keyword>
<keyword evidence="5" id="KW-1185">Reference proteome</keyword>
<dbReference type="EMBL" id="MCHY01000008">
    <property type="protein sequence ID" value="RKD24401.1"/>
    <property type="molecule type" value="Genomic_DNA"/>
</dbReference>
<name>A0A419SK33_9BACL</name>
<dbReference type="CDD" id="cd06577">
    <property type="entry name" value="PASTA_pknB"/>
    <property type="match status" value="1"/>
</dbReference>
<dbReference type="RefSeq" id="WP_170145327.1">
    <property type="nucleotide sequence ID" value="NZ_MCHY01000008.1"/>
</dbReference>
<feature type="domain" description="PASTA" evidence="3">
    <location>
        <begin position="404"/>
        <end position="468"/>
    </location>
</feature>
<comment type="caution">
    <text evidence="4">The sequence shown here is derived from an EMBL/GenBank/DDBJ whole genome shotgun (WGS) entry which is preliminary data.</text>
</comment>
<dbReference type="SMART" id="SM00740">
    <property type="entry name" value="PASTA"/>
    <property type="match status" value="1"/>
</dbReference>
<accession>A0A419SK33</accession>
<evidence type="ECO:0000256" key="1">
    <source>
        <dbReference type="SAM" id="MobiDB-lite"/>
    </source>
</evidence>
<dbReference type="AlphaFoldDB" id="A0A419SK33"/>
<feature type="compositionally biased region" description="Polar residues" evidence="1">
    <location>
        <begin position="344"/>
        <end position="353"/>
    </location>
</feature>
<dbReference type="Gene3D" id="3.30.10.20">
    <property type="match status" value="1"/>
</dbReference>
<evidence type="ECO:0000313" key="4">
    <source>
        <dbReference type="EMBL" id="RKD24401.1"/>
    </source>
</evidence>
<evidence type="ECO:0000256" key="2">
    <source>
        <dbReference type="SAM" id="Phobius"/>
    </source>
</evidence>
<feature type="transmembrane region" description="Helical" evidence="2">
    <location>
        <begin position="308"/>
        <end position="326"/>
    </location>
</feature>
<keyword evidence="2" id="KW-1133">Transmembrane helix</keyword>
<protein>
    <recommendedName>
        <fullName evidence="3">PASTA domain-containing protein</fullName>
    </recommendedName>
</protein>
<dbReference type="InterPro" id="IPR005543">
    <property type="entry name" value="PASTA_dom"/>
</dbReference>
<proteinExistence type="predicted"/>
<sequence>MYGLNDERYQVEAELLPAQEGVLLRGKDLALKRNVLLYQFTKLSDEEALQLIRNVDGFNHPRFFHILDVSHSARGLLVALELREGTIASQAQKIAPFSFEQCLEMTLEIGKLVEIALSQGIRDFSLSTENLWLTDDGQLMIINFWGKEAKQHRGAIGLFHLLYQLLSRSTNLPAPTGQWVDHLQQIQQAHSLSEFDYDILVQLYREAFIQSSPSFSFTLLLSQLIHSRKETLNPTFTPPTAAEASHPASLDVKGWLNAAWTKLDALRTKWLRKEKLQKLRSPIDRIRKVQIPKDLLQKSREGRRSKKPYVIIATAVVAALIILPLIKLGSKGEQPASIEVAEENNVNPDQQTTTEEDAGGVEDHDTPPVRDDTPTQNDEEGFMDEVDESDEELLDEEFEEQADGTVYVPNLRGLSQHEAEQAAKSAGLYYSFRIVANEEEPAGLVFEQDLEPGATVAPQTRVTFWISRGP</sequence>